<dbReference type="EMBL" id="CAJPWZ010002171">
    <property type="protein sequence ID" value="CAG2232222.1"/>
    <property type="molecule type" value="Genomic_DNA"/>
</dbReference>
<dbReference type="Pfam" id="PF00656">
    <property type="entry name" value="Peptidase_C14"/>
    <property type="match status" value="1"/>
</dbReference>
<feature type="domain" description="Caspase family p10" evidence="3">
    <location>
        <begin position="232"/>
        <end position="324"/>
    </location>
</feature>
<evidence type="ECO:0000256" key="1">
    <source>
        <dbReference type="ARBA" id="ARBA00010134"/>
    </source>
</evidence>
<dbReference type="Gene3D" id="3.30.70.1470">
    <property type="entry name" value="Caspase-like"/>
    <property type="match status" value="1"/>
</dbReference>
<dbReference type="InterPro" id="IPR001309">
    <property type="entry name" value="Pept_C14_p20"/>
</dbReference>
<dbReference type="GO" id="GO:0006915">
    <property type="term" value="P:apoptotic process"/>
    <property type="evidence" value="ECO:0007669"/>
    <property type="project" value="TreeGrafter"/>
</dbReference>
<dbReference type="Gene3D" id="3.40.50.1460">
    <property type="match status" value="1"/>
</dbReference>
<evidence type="ECO:0000256" key="2">
    <source>
        <dbReference type="RuleBase" id="RU003971"/>
    </source>
</evidence>
<dbReference type="PRINTS" id="PR00376">
    <property type="entry name" value="IL1BCENZYME"/>
</dbReference>
<dbReference type="EC" id="3.4.22.60" evidence="5"/>
<evidence type="ECO:0000313" key="5">
    <source>
        <dbReference type="EMBL" id="CAG2232222.1"/>
    </source>
</evidence>
<comment type="caution">
    <text evidence="5">The sequence shown here is derived from an EMBL/GenBank/DDBJ whole genome shotgun (WGS) entry which is preliminary data.</text>
</comment>
<dbReference type="PANTHER" id="PTHR10454">
    <property type="entry name" value="CASPASE"/>
    <property type="match status" value="1"/>
</dbReference>
<keyword evidence="6" id="KW-1185">Reference proteome</keyword>
<name>A0A8S3TFC1_MYTED</name>
<dbReference type="InterPro" id="IPR029030">
    <property type="entry name" value="Caspase-like_dom_sf"/>
</dbReference>
<proteinExistence type="inferred from homology"/>
<dbReference type="GO" id="GO:0005737">
    <property type="term" value="C:cytoplasm"/>
    <property type="evidence" value="ECO:0007669"/>
    <property type="project" value="TreeGrafter"/>
</dbReference>
<organism evidence="5 6">
    <name type="scientific">Mytilus edulis</name>
    <name type="common">Blue mussel</name>
    <dbReference type="NCBI Taxonomy" id="6550"/>
    <lineage>
        <taxon>Eukaryota</taxon>
        <taxon>Metazoa</taxon>
        <taxon>Spiralia</taxon>
        <taxon>Lophotrochozoa</taxon>
        <taxon>Mollusca</taxon>
        <taxon>Bivalvia</taxon>
        <taxon>Autobranchia</taxon>
        <taxon>Pteriomorphia</taxon>
        <taxon>Mytilida</taxon>
        <taxon>Mytiloidea</taxon>
        <taxon>Mytilidae</taxon>
        <taxon>Mytilinae</taxon>
        <taxon>Mytilus</taxon>
    </lineage>
</organism>
<accession>A0A8S3TFC1</accession>
<dbReference type="SMART" id="SM00115">
    <property type="entry name" value="CASc"/>
    <property type="match status" value="1"/>
</dbReference>
<dbReference type="GO" id="GO:0043525">
    <property type="term" value="P:positive regulation of neuron apoptotic process"/>
    <property type="evidence" value="ECO:0007669"/>
    <property type="project" value="TreeGrafter"/>
</dbReference>
<dbReference type="GO" id="GO:0004197">
    <property type="term" value="F:cysteine-type endopeptidase activity"/>
    <property type="evidence" value="ECO:0007669"/>
    <property type="project" value="InterPro"/>
</dbReference>
<protein>
    <submittedName>
        <fullName evidence="5">CASP7</fullName>
        <ecNumber evidence="5">3.4.22.60</ecNumber>
    </submittedName>
</protein>
<gene>
    <name evidence="5" type="ORF">MEDL_44959</name>
</gene>
<dbReference type="Proteomes" id="UP000683360">
    <property type="component" value="Unassembled WGS sequence"/>
</dbReference>
<comment type="similarity">
    <text evidence="1 2">Belongs to the peptidase C14A family.</text>
</comment>
<dbReference type="InterPro" id="IPR015917">
    <property type="entry name" value="Pept_C14A"/>
</dbReference>
<dbReference type="InterPro" id="IPR002398">
    <property type="entry name" value="Pept_C14"/>
</dbReference>
<dbReference type="OrthoDB" id="6046974at2759"/>
<evidence type="ECO:0000259" key="4">
    <source>
        <dbReference type="PROSITE" id="PS50208"/>
    </source>
</evidence>
<dbReference type="InterPro" id="IPR011600">
    <property type="entry name" value="Pept_C14_caspase"/>
</dbReference>
<dbReference type="InterPro" id="IPR002138">
    <property type="entry name" value="Pept_C14_p10"/>
</dbReference>
<sequence>MPSQTNKTKNKEKPHEKNNVCSHIYDFKFEHSNRRVAILIINSFKISEQPERPFADEDKTKMKKLFELLDFEVIVLENRKSGDLLEDLQAINRQIENNCDCLACVISSHGAEIPIASSSDTSPQPRHHVLYTEDNIIPTDTILQLFNDENCPNLQGKPRMFFIQACRSIFDIAPKSEVDEGYTIDLVQDQVDIDKVPEKTKETLADTHGRHEEEENNLSNCKPIEPVDFCLIPCYEDYLVMFSSSSGKLGWSNKGKGGWLMYCLFTVFEELLDTNFDNFLQILSRVCGKMATDLETSHDNKMYNETKSAAVIYHMLTKDLYLRPKSMMESET</sequence>
<dbReference type="GO" id="GO:0006508">
    <property type="term" value="P:proteolysis"/>
    <property type="evidence" value="ECO:0007669"/>
    <property type="project" value="InterPro"/>
</dbReference>
<dbReference type="AlphaFoldDB" id="A0A8S3TFC1"/>
<feature type="domain" description="Caspase family p20" evidence="4">
    <location>
        <begin position="34"/>
        <end position="167"/>
    </location>
</feature>
<reference evidence="5" key="1">
    <citation type="submission" date="2021-03" db="EMBL/GenBank/DDBJ databases">
        <authorList>
            <person name="Bekaert M."/>
        </authorList>
    </citation>
    <scope>NUCLEOTIDE SEQUENCE</scope>
</reference>
<evidence type="ECO:0000313" key="6">
    <source>
        <dbReference type="Proteomes" id="UP000683360"/>
    </source>
</evidence>
<dbReference type="PROSITE" id="PS50207">
    <property type="entry name" value="CASPASE_P10"/>
    <property type="match status" value="1"/>
</dbReference>
<dbReference type="PROSITE" id="PS50208">
    <property type="entry name" value="CASPASE_P20"/>
    <property type="match status" value="1"/>
</dbReference>
<dbReference type="PANTHER" id="PTHR10454:SF210">
    <property type="entry name" value="CASPASE-2"/>
    <property type="match status" value="1"/>
</dbReference>
<dbReference type="SUPFAM" id="SSF52129">
    <property type="entry name" value="Caspase-like"/>
    <property type="match status" value="1"/>
</dbReference>
<keyword evidence="5" id="KW-0378">Hydrolase</keyword>
<evidence type="ECO:0000259" key="3">
    <source>
        <dbReference type="PROSITE" id="PS50207"/>
    </source>
</evidence>